<evidence type="ECO:0000313" key="1">
    <source>
        <dbReference type="EMBL" id="CAF1160454.1"/>
    </source>
</evidence>
<accession>A0A814TEP4</accession>
<protein>
    <submittedName>
        <fullName evidence="1">Uncharacterized protein</fullName>
    </submittedName>
</protein>
<gene>
    <name evidence="1" type="ORF">SEV965_LOCUS18943</name>
</gene>
<sequence length="226" mass="26032">MLQQRTRKTWLFQDGESASSAISIILSLSTLVFDTRSLEEALGGWNDMYYMALRKQIDLVRNHCKIKMKQNNSSSPNNFEFFIGKIMLNLIGFNMPVKKSNDKNKEAGDDDSPNDYVVDATIIYDRSLNPHTFIIGQYAGREHQMGTNRNDSLLQVIYEFDAILKNFQAFICANARGSPYYTDLLNQVLLNVNSQLYIYDSFLDDNFKTKIDTLLSRVKKTTILYE</sequence>
<organism evidence="1 2">
    <name type="scientific">Rotaria sordida</name>
    <dbReference type="NCBI Taxonomy" id="392033"/>
    <lineage>
        <taxon>Eukaryota</taxon>
        <taxon>Metazoa</taxon>
        <taxon>Spiralia</taxon>
        <taxon>Gnathifera</taxon>
        <taxon>Rotifera</taxon>
        <taxon>Eurotatoria</taxon>
        <taxon>Bdelloidea</taxon>
        <taxon>Philodinida</taxon>
        <taxon>Philodinidae</taxon>
        <taxon>Rotaria</taxon>
    </lineage>
</organism>
<dbReference type="Proteomes" id="UP000663889">
    <property type="component" value="Unassembled WGS sequence"/>
</dbReference>
<evidence type="ECO:0000313" key="2">
    <source>
        <dbReference type="Proteomes" id="UP000663889"/>
    </source>
</evidence>
<dbReference type="EMBL" id="CAJNOU010001155">
    <property type="protein sequence ID" value="CAF1160454.1"/>
    <property type="molecule type" value="Genomic_DNA"/>
</dbReference>
<name>A0A814TEP4_9BILA</name>
<proteinExistence type="predicted"/>
<dbReference type="AlphaFoldDB" id="A0A814TEP4"/>
<reference evidence="1" key="1">
    <citation type="submission" date="2021-02" db="EMBL/GenBank/DDBJ databases">
        <authorList>
            <person name="Nowell W R."/>
        </authorList>
    </citation>
    <scope>NUCLEOTIDE SEQUENCE</scope>
</reference>
<comment type="caution">
    <text evidence="1">The sequence shown here is derived from an EMBL/GenBank/DDBJ whole genome shotgun (WGS) entry which is preliminary data.</text>
</comment>